<evidence type="ECO:0000313" key="3">
    <source>
        <dbReference type="Proteomes" id="UP000660024"/>
    </source>
</evidence>
<sequence>METLNKNAVNNGIIIAIIGLAIQLLTYYAAPAMLGATWYGILIGLITLGIYIALTIDLRKKTGGYWNFNQALRGIFIMSLIANVITSVFNFIFYKFIETGAYDKVKGYVADGLTSTFEKMGMSGDEMDKAIEKATESLKAQYQPTALDFLKNIAIAIIIGFVMSLIFAAIFKKNPPMFAPVDEVE</sequence>
<comment type="caution">
    <text evidence="2">The sequence shown here is derived from an EMBL/GenBank/DDBJ whole genome shotgun (WGS) entry which is preliminary data.</text>
</comment>
<name>A0ABS1BKU0_9SPHI</name>
<dbReference type="RefSeq" id="WP_200586315.1">
    <property type="nucleotide sequence ID" value="NZ_JAEHFY010000014.1"/>
</dbReference>
<keyword evidence="1" id="KW-0472">Membrane</keyword>
<gene>
    <name evidence="2" type="ORF">I5M32_11130</name>
</gene>
<keyword evidence="3" id="KW-1185">Reference proteome</keyword>
<keyword evidence="1" id="KW-1133">Transmembrane helix</keyword>
<evidence type="ECO:0000313" key="2">
    <source>
        <dbReference type="EMBL" id="MBK0383510.1"/>
    </source>
</evidence>
<feature type="transmembrane region" description="Helical" evidence="1">
    <location>
        <begin position="153"/>
        <end position="171"/>
    </location>
</feature>
<keyword evidence="1" id="KW-0812">Transmembrane</keyword>
<reference evidence="2 3" key="1">
    <citation type="submission" date="2020-12" db="EMBL/GenBank/DDBJ databases">
        <title>Bacterial novel species Pedobacter sp. SD-b isolated from soil.</title>
        <authorList>
            <person name="Jung H.-Y."/>
        </authorList>
    </citation>
    <scope>NUCLEOTIDE SEQUENCE [LARGE SCALE GENOMIC DNA]</scope>
    <source>
        <strain evidence="2 3">SD-b</strain>
    </source>
</reference>
<protein>
    <submittedName>
        <fullName evidence="2">DUF4199 domain-containing protein</fullName>
    </submittedName>
</protein>
<dbReference type="Proteomes" id="UP000660024">
    <property type="component" value="Unassembled WGS sequence"/>
</dbReference>
<evidence type="ECO:0000256" key="1">
    <source>
        <dbReference type="SAM" id="Phobius"/>
    </source>
</evidence>
<feature type="transmembrane region" description="Helical" evidence="1">
    <location>
        <begin position="12"/>
        <end position="30"/>
    </location>
</feature>
<feature type="transmembrane region" description="Helical" evidence="1">
    <location>
        <begin position="36"/>
        <end position="54"/>
    </location>
</feature>
<dbReference type="InterPro" id="IPR025250">
    <property type="entry name" value="DUF4199"/>
</dbReference>
<proteinExistence type="predicted"/>
<feature type="transmembrane region" description="Helical" evidence="1">
    <location>
        <begin position="75"/>
        <end position="97"/>
    </location>
</feature>
<accession>A0ABS1BKU0</accession>
<dbReference type="EMBL" id="JAEHFY010000014">
    <property type="protein sequence ID" value="MBK0383510.1"/>
    <property type="molecule type" value="Genomic_DNA"/>
</dbReference>
<organism evidence="2 3">
    <name type="scientific">Pedobacter segetis</name>
    <dbReference type="NCBI Taxonomy" id="2793069"/>
    <lineage>
        <taxon>Bacteria</taxon>
        <taxon>Pseudomonadati</taxon>
        <taxon>Bacteroidota</taxon>
        <taxon>Sphingobacteriia</taxon>
        <taxon>Sphingobacteriales</taxon>
        <taxon>Sphingobacteriaceae</taxon>
        <taxon>Pedobacter</taxon>
    </lineage>
</organism>
<dbReference type="Pfam" id="PF13858">
    <property type="entry name" value="DUF4199"/>
    <property type="match status" value="1"/>
</dbReference>